<dbReference type="InterPro" id="IPR041304">
    <property type="entry name" value="AbiTii"/>
</dbReference>
<dbReference type="Proteomes" id="UP000516373">
    <property type="component" value="Chromosome"/>
</dbReference>
<accession>A0A7G1NKS3</accession>
<evidence type="ECO:0000259" key="3">
    <source>
        <dbReference type="Pfam" id="PF18864"/>
    </source>
</evidence>
<evidence type="ECO:0000256" key="2">
    <source>
        <dbReference type="SAM" id="Phobius"/>
    </source>
</evidence>
<evidence type="ECO:0000256" key="1">
    <source>
        <dbReference type="SAM" id="MobiDB-lite"/>
    </source>
</evidence>
<sequence>MLSVGQGRLDTVTTPDIRGLAQLERAVLDDTASLATALRRCIMLAGYAHHGELRAWALKELEGYAAADELPSYRKVPAALEVVVDLYLPGQIIRGNTQRISPGQLPQPARDRGIGESAPIRQGVRELEAVVSRGDTVVRLSPPGSAEYVLLMTQEQHQLGNEGSHITSLHWDVSVASIEGVLDHIRTRLTQFVAEVRAAMPAGQQNPNPDQIDSAAQQALNITGGDGSTFNITAPNAKADRGGTASANINEPTPATPQPWWHRSSVIWTAIGAVAATASVIATVVLTK</sequence>
<evidence type="ECO:0000313" key="5">
    <source>
        <dbReference type="Proteomes" id="UP000516373"/>
    </source>
</evidence>
<proteinExistence type="predicted"/>
<reference evidence="4 5" key="1">
    <citation type="journal article" date="2014" name="Int. J. Syst. Evol. Microbiol.">
        <title>Complete genome sequence of Corynebacterium casei LMG S-19264T (=DSM 44701T), isolated from a smear-ripened cheese.</title>
        <authorList>
            <consortium name="US DOE Joint Genome Institute (JGI-PGF)"/>
            <person name="Walter F."/>
            <person name="Albersmeier A."/>
            <person name="Kalinowski J."/>
            <person name="Ruckert C."/>
        </authorList>
    </citation>
    <scope>NUCLEOTIDE SEQUENCE [LARGE SCALE GENOMIC DNA]</scope>
    <source>
        <strain evidence="4 5">JCM 4255</strain>
    </source>
</reference>
<keyword evidence="2" id="KW-1133">Transmembrane helix</keyword>
<dbReference type="EMBL" id="AP023439">
    <property type="protein sequence ID" value="BCL22186.1"/>
    <property type="molecule type" value="Genomic_DNA"/>
</dbReference>
<name>A0A7G1NKS3_9ACTN</name>
<dbReference type="Pfam" id="PF18864">
    <property type="entry name" value="AbiTii"/>
    <property type="match status" value="1"/>
</dbReference>
<evidence type="ECO:0000313" key="4">
    <source>
        <dbReference type="EMBL" id="BCL22186.1"/>
    </source>
</evidence>
<keyword evidence="2" id="KW-0812">Transmembrane</keyword>
<protein>
    <recommendedName>
        <fullName evidence="3">AbiTii domain-containing protein</fullName>
    </recommendedName>
</protein>
<keyword evidence="2" id="KW-0472">Membrane</keyword>
<feature type="transmembrane region" description="Helical" evidence="2">
    <location>
        <begin position="266"/>
        <end position="286"/>
    </location>
</feature>
<feature type="region of interest" description="Disordered" evidence="1">
    <location>
        <begin position="239"/>
        <end position="260"/>
    </location>
</feature>
<dbReference type="AlphaFoldDB" id="A0A7G1NKS3"/>
<feature type="domain" description="AbiTii" evidence="3">
    <location>
        <begin position="22"/>
        <end position="218"/>
    </location>
</feature>
<gene>
    <name evidence="4" type="ORF">GCM10017668_40290</name>
</gene>
<organism evidence="4 5">
    <name type="scientific">Streptomyces tuirus</name>
    <dbReference type="NCBI Taxonomy" id="68278"/>
    <lineage>
        <taxon>Bacteria</taxon>
        <taxon>Bacillati</taxon>
        <taxon>Actinomycetota</taxon>
        <taxon>Actinomycetes</taxon>
        <taxon>Kitasatosporales</taxon>
        <taxon>Streptomycetaceae</taxon>
        <taxon>Streptomyces</taxon>
    </lineage>
</organism>
<dbReference type="KEGG" id="stui:GCM10017668_40290"/>